<feature type="domain" description="Glycine zipper-like" evidence="2">
    <location>
        <begin position="27"/>
        <end position="60"/>
    </location>
</feature>
<organism evidence="3 4">
    <name type="scientific">Pigmentiphaga aceris</name>
    <dbReference type="NCBI Taxonomy" id="1940612"/>
    <lineage>
        <taxon>Bacteria</taxon>
        <taxon>Pseudomonadati</taxon>
        <taxon>Pseudomonadota</taxon>
        <taxon>Betaproteobacteria</taxon>
        <taxon>Burkholderiales</taxon>
        <taxon>Alcaligenaceae</taxon>
        <taxon>Pigmentiphaga</taxon>
    </lineage>
</organism>
<dbReference type="AlphaFoldDB" id="A0A5C0AYH4"/>
<evidence type="ECO:0000313" key="3">
    <source>
        <dbReference type="EMBL" id="QEI06443.1"/>
    </source>
</evidence>
<dbReference type="Pfam" id="PF26273">
    <property type="entry name" value="Gly_zipper"/>
    <property type="match status" value="1"/>
</dbReference>
<feature type="transmembrane region" description="Helical" evidence="1">
    <location>
        <begin position="27"/>
        <end position="60"/>
    </location>
</feature>
<evidence type="ECO:0000313" key="4">
    <source>
        <dbReference type="Proteomes" id="UP000325161"/>
    </source>
</evidence>
<evidence type="ECO:0000256" key="1">
    <source>
        <dbReference type="SAM" id="Phobius"/>
    </source>
</evidence>
<dbReference type="EMBL" id="CP043046">
    <property type="protein sequence ID" value="QEI06443.1"/>
    <property type="molecule type" value="Genomic_DNA"/>
</dbReference>
<proteinExistence type="predicted"/>
<gene>
    <name evidence="3" type="ORF">FXN63_11830</name>
</gene>
<protein>
    <recommendedName>
        <fullName evidence="2">Glycine zipper-like domain-containing protein</fullName>
    </recommendedName>
</protein>
<keyword evidence="1" id="KW-1133">Transmembrane helix</keyword>
<evidence type="ECO:0000259" key="2">
    <source>
        <dbReference type="Pfam" id="PF26273"/>
    </source>
</evidence>
<dbReference type="KEGG" id="pacr:FXN63_11830"/>
<name>A0A5C0AYH4_9BURK</name>
<keyword evidence="4" id="KW-1185">Reference proteome</keyword>
<accession>A0A5C0AYH4</accession>
<keyword evidence="1" id="KW-0812">Transmembrane</keyword>
<dbReference type="InterPro" id="IPR058598">
    <property type="entry name" value="Gly_zipper-like_dom"/>
</dbReference>
<keyword evidence="1" id="KW-0472">Membrane</keyword>
<sequence length="68" mass="7065">MIGAHRLAPGFVWLARYTFGMTQRTSLAIGIAVGVALGLATENLFIGTGAGIVLSIALGYRGGEKKDD</sequence>
<dbReference type="RefSeq" id="WP_148815056.1">
    <property type="nucleotide sequence ID" value="NZ_CP043046.1"/>
</dbReference>
<dbReference type="Proteomes" id="UP000325161">
    <property type="component" value="Chromosome"/>
</dbReference>
<reference evidence="3 4" key="1">
    <citation type="submission" date="2019-08" db="EMBL/GenBank/DDBJ databases">
        <title>Amphibian skin-associated Pigmentiphaga: genome sequence and occurrence across geography and hosts.</title>
        <authorList>
            <person name="Bletz M.C."/>
            <person name="Bunk B."/>
            <person name="Sproeer C."/>
            <person name="Biwer P."/>
            <person name="Reiter S."/>
            <person name="Rabemananjara F.C.E."/>
            <person name="Schulz S."/>
            <person name="Overmann J."/>
            <person name="Vences M."/>
        </authorList>
    </citation>
    <scope>NUCLEOTIDE SEQUENCE [LARGE SCALE GENOMIC DNA]</scope>
    <source>
        <strain evidence="3 4">Mada1488</strain>
    </source>
</reference>